<evidence type="ECO:0000256" key="7">
    <source>
        <dbReference type="ARBA" id="ARBA00032251"/>
    </source>
</evidence>
<dbReference type="PANTHER" id="PTHR46061">
    <property type="entry name" value="THYROTROPIN-RELEASING HORMONE RECEPTOR"/>
    <property type="match status" value="1"/>
</dbReference>
<dbReference type="GO" id="GO:0016020">
    <property type="term" value="C:membrane"/>
    <property type="evidence" value="ECO:0007669"/>
    <property type="project" value="UniProtKB-SubCell"/>
</dbReference>
<protein>
    <recommendedName>
        <fullName evidence="3">Thyrotropin-releasing hormone receptor</fullName>
    </recommendedName>
    <alternativeName>
        <fullName evidence="7">Thyroliberin receptor</fullName>
    </alternativeName>
</protein>
<comment type="function">
    <text evidence="1">Receptor for thyrotropin-releasing hormone (TRH). Upon ligand binding, this G-protein-coupled receptor triggers activation of the phosphatidylinositol (IP3)-calcium-protein kinase C (PKC) pathway.</text>
</comment>
<keyword evidence="5 8" id="KW-1133">Transmembrane helix</keyword>
<dbReference type="Gene3D" id="1.20.1070.10">
    <property type="entry name" value="Rhodopsin 7-helix transmembrane proteins"/>
    <property type="match status" value="1"/>
</dbReference>
<comment type="subcellular location">
    <subcellularLocation>
        <location evidence="2">Membrane</location>
    </subcellularLocation>
</comment>
<dbReference type="InterPro" id="IPR017452">
    <property type="entry name" value="GPCR_Rhodpsn_7TM"/>
</dbReference>
<evidence type="ECO:0000259" key="9">
    <source>
        <dbReference type="PROSITE" id="PS50262"/>
    </source>
</evidence>
<dbReference type="InterPro" id="IPR002120">
    <property type="entry name" value="TRH_rcpt_1"/>
</dbReference>
<proteinExistence type="predicted"/>
<dbReference type="EMBL" id="GL379918">
    <property type="protein sequence ID" value="EGT35027.1"/>
    <property type="molecule type" value="Genomic_DNA"/>
</dbReference>
<dbReference type="Proteomes" id="UP000008068">
    <property type="component" value="Unassembled WGS sequence"/>
</dbReference>
<evidence type="ECO:0000256" key="8">
    <source>
        <dbReference type="SAM" id="Phobius"/>
    </source>
</evidence>
<keyword evidence="4 8" id="KW-0812">Transmembrane</keyword>
<dbReference type="InParanoid" id="G0NP44"/>
<organism evidence="11">
    <name type="scientific">Caenorhabditis brenneri</name>
    <name type="common">Nematode worm</name>
    <dbReference type="NCBI Taxonomy" id="135651"/>
    <lineage>
        <taxon>Eukaryota</taxon>
        <taxon>Metazoa</taxon>
        <taxon>Ecdysozoa</taxon>
        <taxon>Nematoda</taxon>
        <taxon>Chromadorea</taxon>
        <taxon>Rhabditida</taxon>
        <taxon>Rhabditina</taxon>
        <taxon>Rhabditomorpha</taxon>
        <taxon>Rhabditoidea</taxon>
        <taxon>Rhabditidae</taxon>
        <taxon>Peloderinae</taxon>
        <taxon>Caenorhabditis</taxon>
    </lineage>
</organism>
<feature type="domain" description="G-protein coupled receptors family 1 profile" evidence="9">
    <location>
        <begin position="1"/>
        <end position="81"/>
    </location>
</feature>
<accession>G0NP44</accession>
<evidence type="ECO:0000256" key="2">
    <source>
        <dbReference type="ARBA" id="ARBA00004370"/>
    </source>
</evidence>
<dbReference type="AlphaFoldDB" id="G0NP44"/>
<evidence type="ECO:0000256" key="4">
    <source>
        <dbReference type="ARBA" id="ARBA00022692"/>
    </source>
</evidence>
<evidence type="ECO:0000313" key="10">
    <source>
        <dbReference type="EMBL" id="EGT35027.1"/>
    </source>
</evidence>
<keyword evidence="6 8" id="KW-0472">Membrane</keyword>
<dbReference type="GO" id="GO:0004997">
    <property type="term" value="F:thyrotropin-releasing hormone receptor activity"/>
    <property type="evidence" value="ECO:0007669"/>
    <property type="project" value="InterPro"/>
</dbReference>
<reference evidence="11" key="1">
    <citation type="submission" date="2011-07" db="EMBL/GenBank/DDBJ databases">
        <authorList>
            <consortium name="Caenorhabditis brenneri Sequencing and Analysis Consortium"/>
            <person name="Wilson R.K."/>
        </authorList>
    </citation>
    <scope>NUCLEOTIDE SEQUENCE [LARGE SCALE GENOMIC DNA]</scope>
    <source>
        <strain evidence="11">PB2801</strain>
    </source>
</reference>
<feature type="transmembrane region" description="Helical" evidence="8">
    <location>
        <begin position="7"/>
        <end position="28"/>
    </location>
</feature>
<dbReference type="STRING" id="135651.G0NP44"/>
<evidence type="ECO:0000256" key="3">
    <source>
        <dbReference type="ARBA" id="ARBA00018873"/>
    </source>
</evidence>
<dbReference type="HOGENOM" id="CLU_2575956_0_0_1"/>
<dbReference type="InterPro" id="IPR000276">
    <property type="entry name" value="GPCR_Rhodpsn"/>
</dbReference>
<keyword evidence="11" id="KW-1185">Reference proteome</keyword>
<dbReference type="PANTHER" id="PTHR46061:SF3">
    <property type="entry name" value="THYROTROPIN-RELEASING HORMONE RECEPTOR"/>
    <property type="match status" value="1"/>
</dbReference>
<dbReference type="PRINTS" id="PR00237">
    <property type="entry name" value="GPCRRHODOPSN"/>
</dbReference>
<sequence>MRTPTNFFLGNLAVADLLVAVFCILQNMIHIVGFDHGDWPLGKSLCKIYLGLTNMMPCTSAGILVLVSIEKYIAVLHPLSG</sequence>
<dbReference type="PROSITE" id="PS50262">
    <property type="entry name" value="G_PROTEIN_RECEP_F1_2"/>
    <property type="match status" value="1"/>
</dbReference>
<dbReference type="SUPFAM" id="SSF81321">
    <property type="entry name" value="Family A G protein-coupled receptor-like"/>
    <property type="match status" value="1"/>
</dbReference>
<dbReference type="OrthoDB" id="5964776at2759"/>
<evidence type="ECO:0000256" key="1">
    <source>
        <dbReference type="ARBA" id="ARBA00004100"/>
    </source>
</evidence>
<name>G0NP44_CAEBE</name>
<dbReference type="eggNOG" id="KOG3656">
    <property type="taxonomic scope" value="Eukaryota"/>
</dbReference>
<evidence type="ECO:0000256" key="5">
    <source>
        <dbReference type="ARBA" id="ARBA00022989"/>
    </source>
</evidence>
<dbReference type="Pfam" id="PF00001">
    <property type="entry name" value="7tm_1"/>
    <property type="match status" value="1"/>
</dbReference>
<evidence type="ECO:0000256" key="6">
    <source>
        <dbReference type="ARBA" id="ARBA00023136"/>
    </source>
</evidence>
<evidence type="ECO:0000313" key="11">
    <source>
        <dbReference type="Proteomes" id="UP000008068"/>
    </source>
</evidence>
<gene>
    <name evidence="10" type="ORF">CAEBREN_28187</name>
</gene>
<feature type="transmembrane region" description="Helical" evidence="8">
    <location>
        <begin position="48"/>
        <end position="69"/>
    </location>
</feature>